<protein>
    <submittedName>
        <fullName evidence="1">Uncharacterized protein</fullName>
    </submittedName>
</protein>
<reference evidence="1 2" key="1">
    <citation type="submission" date="2019-06" db="EMBL/GenBank/DDBJ databases">
        <authorList>
            <person name="Fakulujo A."/>
            <person name="Fiaz D."/>
            <person name="Garg S."/>
            <person name="Gordon G."/>
            <person name="Haider Z."/>
            <person name="Hale A."/>
            <person name="Hodges K."/>
            <person name="Jacob L."/>
            <person name="Kandil F."/>
            <person name="Kincaid V."/>
            <person name="Melchor-Guerra M."/>
            <person name="Morrelli A."/>
            <person name="Morris R."/>
            <person name="Nawaz M."/>
            <person name="Nguyen N."/>
            <person name="Omair A."/>
            <person name="Pray J."/>
            <person name="Saleem H."/>
            <person name="Saravane K."/>
            <person name="Sharma A."/>
            <person name="Singh A."/>
            <person name="Walston M."/>
            <person name="Zaman H."/>
            <person name="Puthuveetil N."/>
            <person name="Do L."/>
            <person name="Islam N."/>
            <person name="Johnson A."/>
        </authorList>
    </citation>
    <scope>NUCLEOTIDE SEQUENCE [LARGE SCALE GENOMIC DNA]</scope>
</reference>
<dbReference type="KEGG" id="vg:55620364"/>
<keyword evidence="2" id="KW-1185">Reference proteome</keyword>
<evidence type="ECO:0000313" key="1">
    <source>
        <dbReference type="EMBL" id="QDH49649.1"/>
    </source>
</evidence>
<name>A0A514A8R9_9CAUD</name>
<sequence length="147" mass="16786">MKEFEGIPVGKQTESWSELTPEQLAKSIGEVISTVRTSTELVAEHRRKVESALELELICAVGRFYNVPKGATLAEYPFGRVQYQVGPDFRQVVDYKSGQIIAKAVCQHFWETAASIYLPWEEMKDKWSIRYVFESFDNAHSNPLVIL</sequence>
<dbReference type="RefSeq" id="YP_009849933.1">
    <property type="nucleotide sequence ID" value="NC_048796.1"/>
</dbReference>
<dbReference type="Proteomes" id="UP000319711">
    <property type="component" value="Segment"/>
</dbReference>
<gene>
    <name evidence="1" type="primary">97</name>
    <name evidence="1" type="ORF">KYLE_101</name>
</gene>
<proteinExistence type="predicted"/>
<evidence type="ECO:0000313" key="2">
    <source>
        <dbReference type="Proteomes" id="UP000319711"/>
    </source>
</evidence>
<dbReference type="EMBL" id="MN038177">
    <property type="protein sequence ID" value="QDH49649.1"/>
    <property type="molecule type" value="Genomic_DNA"/>
</dbReference>
<organism evidence="1 2">
    <name type="scientific">Pantoea phage Kyle</name>
    <dbReference type="NCBI Taxonomy" id="2589665"/>
    <lineage>
        <taxon>Viruses</taxon>
        <taxon>Duplodnaviria</taxon>
        <taxon>Heunggongvirae</taxon>
        <taxon>Uroviricota</taxon>
        <taxon>Caudoviricetes</taxon>
        <taxon>Lindbergviridae</taxon>
        <taxon>Kylevirus</taxon>
        <taxon>Kylevirus kyle</taxon>
    </lineage>
</organism>
<accession>A0A514A8R9</accession>
<dbReference type="GeneID" id="55620364"/>